<evidence type="ECO:0000256" key="1">
    <source>
        <dbReference type="SAM" id="MobiDB-lite"/>
    </source>
</evidence>
<keyword evidence="3" id="KW-1185">Reference proteome</keyword>
<feature type="compositionally biased region" description="Acidic residues" evidence="1">
    <location>
        <begin position="15"/>
        <end position="28"/>
    </location>
</feature>
<evidence type="ECO:0000313" key="2">
    <source>
        <dbReference type="EMBL" id="KAH3733904.1"/>
    </source>
</evidence>
<dbReference type="Proteomes" id="UP000828390">
    <property type="component" value="Unassembled WGS sequence"/>
</dbReference>
<reference evidence="2" key="2">
    <citation type="submission" date="2020-11" db="EMBL/GenBank/DDBJ databases">
        <authorList>
            <person name="McCartney M.A."/>
            <person name="Auch B."/>
            <person name="Kono T."/>
            <person name="Mallez S."/>
            <person name="Becker A."/>
            <person name="Gohl D.M."/>
            <person name="Silverstein K.A.T."/>
            <person name="Koren S."/>
            <person name="Bechman K.B."/>
            <person name="Herman A."/>
            <person name="Abrahante J.E."/>
            <person name="Garbe J."/>
        </authorList>
    </citation>
    <scope>NUCLEOTIDE SEQUENCE</scope>
    <source>
        <strain evidence="2">Duluth1</strain>
        <tissue evidence="2">Whole animal</tissue>
    </source>
</reference>
<evidence type="ECO:0000313" key="3">
    <source>
        <dbReference type="Proteomes" id="UP000828390"/>
    </source>
</evidence>
<gene>
    <name evidence="2" type="ORF">DPMN_040343</name>
</gene>
<sequence>MESDWTVDKNCCSDTDTEESYEKEDFDSEKEQQTEHNSIDDSDKIGETRCQQARRPAPIVLDNNVDSRHIDKKAKIFCDKHLKIYIKKHATSGKLKSGRIYNIVHACFYC</sequence>
<proteinExistence type="predicted"/>
<name>A0A9D4CWI6_DREPO</name>
<dbReference type="AlphaFoldDB" id="A0A9D4CWI6"/>
<feature type="region of interest" description="Disordered" evidence="1">
    <location>
        <begin position="1"/>
        <end position="46"/>
    </location>
</feature>
<comment type="caution">
    <text evidence="2">The sequence shown here is derived from an EMBL/GenBank/DDBJ whole genome shotgun (WGS) entry which is preliminary data.</text>
</comment>
<protein>
    <submittedName>
        <fullName evidence="2">Uncharacterized protein</fullName>
    </submittedName>
</protein>
<organism evidence="2 3">
    <name type="scientific">Dreissena polymorpha</name>
    <name type="common">Zebra mussel</name>
    <name type="synonym">Mytilus polymorpha</name>
    <dbReference type="NCBI Taxonomy" id="45954"/>
    <lineage>
        <taxon>Eukaryota</taxon>
        <taxon>Metazoa</taxon>
        <taxon>Spiralia</taxon>
        <taxon>Lophotrochozoa</taxon>
        <taxon>Mollusca</taxon>
        <taxon>Bivalvia</taxon>
        <taxon>Autobranchia</taxon>
        <taxon>Heteroconchia</taxon>
        <taxon>Euheterodonta</taxon>
        <taxon>Imparidentia</taxon>
        <taxon>Neoheterodontei</taxon>
        <taxon>Myida</taxon>
        <taxon>Dreissenoidea</taxon>
        <taxon>Dreissenidae</taxon>
        <taxon>Dreissena</taxon>
    </lineage>
</organism>
<reference evidence="2" key="1">
    <citation type="journal article" date="2019" name="bioRxiv">
        <title>The Genome of the Zebra Mussel, Dreissena polymorpha: A Resource for Invasive Species Research.</title>
        <authorList>
            <person name="McCartney M.A."/>
            <person name="Auch B."/>
            <person name="Kono T."/>
            <person name="Mallez S."/>
            <person name="Zhang Y."/>
            <person name="Obille A."/>
            <person name="Becker A."/>
            <person name="Abrahante J.E."/>
            <person name="Garbe J."/>
            <person name="Badalamenti J.P."/>
            <person name="Herman A."/>
            <person name="Mangelson H."/>
            <person name="Liachko I."/>
            <person name="Sullivan S."/>
            <person name="Sone E.D."/>
            <person name="Koren S."/>
            <person name="Silverstein K.A.T."/>
            <person name="Beckman K.B."/>
            <person name="Gohl D.M."/>
        </authorList>
    </citation>
    <scope>NUCLEOTIDE SEQUENCE</scope>
    <source>
        <strain evidence="2">Duluth1</strain>
        <tissue evidence="2">Whole animal</tissue>
    </source>
</reference>
<dbReference type="EMBL" id="JAIWYP010000011">
    <property type="protein sequence ID" value="KAH3733904.1"/>
    <property type="molecule type" value="Genomic_DNA"/>
</dbReference>
<feature type="compositionally biased region" description="Basic and acidic residues" evidence="1">
    <location>
        <begin position="29"/>
        <end position="46"/>
    </location>
</feature>
<accession>A0A9D4CWI6</accession>